<dbReference type="RefSeq" id="WP_090595871.1">
    <property type="nucleotide sequence ID" value="NZ_LT629688.1"/>
</dbReference>
<dbReference type="OrthoDB" id="9779207at2"/>
<dbReference type="PROSITE" id="PS51464">
    <property type="entry name" value="SIS"/>
    <property type="match status" value="2"/>
</dbReference>
<dbReference type="GO" id="GO:0009401">
    <property type="term" value="P:phosphoenolpyruvate-dependent sugar phosphotransferase system"/>
    <property type="evidence" value="ECO:0007669"/>
    <property type="project" value="TreeGrafter"/>
</dbReference>
<dbReference type="GO" id="GO:0005886">
    <property type="term" value="C:plasma membrane"/>
    <property type="evidence" value="ECO:0007669"/>
    <property type="project" value="TreeGrafter"/>
</dbReference>
<proteinExistence type="predicted"/>
<keyword evidence="4" id="KW-1185">Reference proteome</keyword>
<dbReference type="EMBL" id="LT629688">
    <property type="protein sequence ID" value="SDE63442.1"/>
    <property type="molecule type" value="Genomic_DNA"/>
</dbReference>
<dbReference type="CDD" id="cd05008">
    <property type="entry name" value="SIS_GlmS_GlmD_1"/>
    <property type="match status" value="1"/>
</dbReference>
<dbReference type="AlphaFoldDB" id="A0A1G7EIF1"/>
<dbReference type="SUPFAM" id="SSF53697">
    <property type="entry name" value="SIS domain"/>
    <property type="match status" value="1"/>
</dbReference>
<dbReference type="InterPro" id="IPR035466">
    <property type="entry name" value="GlmS/AgaS_SIS"/>
</dbReference>
<dbReference type="GO" id="GO:0097367">
    <property type="term" value="F:carbohydrate derivative binding"/>
    <property type="evidence" value="ECO:0007669"/>
    <property type="project" value="InterPro"/>
</dbReference>
<reference evidence="3 4" key="1">
    <citation type="submission" date="2016-10" db="EMBL/GenBank/DDBJ databases">
        <authorList>
            <person name="de Groot N.N."/>
        </authorList>
    </citation>
    <scope>NUCLEOTIDE SEQUENCE [LARGE SCALE GENOMIC DNA]</scope>
    <source>
        <strain evidence="3 4">MON 2.2</strain>
    </source>
</reference>
<dbReference type="GO" id="GO:1901135">
    <property type="term" value="P:carbohydrate derivative metabolic process"/>
    <property type="evidence" value="ECO:0007669"/>
    <property type="project" value="InterPro"/>
</dbReference>
<evidence type="ECO:0000313" key="3">
    <source>
        <dbReference type="EMBL" id="SDE63442.1"/>
    </source>
</evidence>
<dbReference type="STRING" id="675864.SAMN04489747_3956"/>
<dbReference type="Pfam" id="PF01380">
    <property type="entry name" value="SIS"/>
    <property type="match status" value="1"/>
</dbReference>
<accession>A0A1G7EIF1</accession>
<dbReference type="Proteomes" id="UP000198546">
    <property type="component" value="Chromosome i"/>
</dbReference>
<name>A0A1G7EIF1_9ACTN</name>
<dbReference type="Gene3D" id="3.40.50.10490">
    <property type="entry name" value="Glucose-6-phosphate isomerase like protein, domain 1"/>
    <property type="match status" value="2"/>
</dbReference>
<feature type="domain" description="SIS" evidence="2">
    <location>
        <begin position="42"/>
        <end position="194"/>
    </location>
</feature>
<sequence length="375" mass="39481">MTPSVEPGTPLHTDREIRQQPRLWREVAATLDEGRGGLETFLAPWRERRSARILLTGAGTSAYAGQVAAPWLSALLGRRVEAVATTDLVADPRQQLTPDVPTLLVSFARSGQSPESVAATELADQVLGEVAHLIITCNPEGHLARTHADRPGSFVLLMPEGSNDQGFAMTSSFTSMTLAALLALGGPLPGGIEPLALAAEDLLAREVEIEAVAALRPDRVVYLGSGSLLGLAHESALKLLELTAGQVVAWSESSLGFRHGPKAVLTPGTVVVVYLSNDPHTRRYDLDIVNELADSLGPDRVVVVDAQGDAPTPGGAIRLRGTAGLPDPYWALAGVLVAQLLGQSTSLALGLHPDNPFPTGEVNRVVQGVTVHPLV</sequence>
<evidence type="ECO:0000313" key="4">
    <source>
        <dbReference type="Proteomes" id="UP000198546"/>
    </source>
</evidence>
<dbReference type="InterPro" id="IPR046348">
    <property type="entry name" value="SIS_dom_sf"/>
</dbReference>
<keyword evidence="1" id="KW-0677">Repeat</keyword>
<dbReference type="GO" id="GO:0016853">
    <property type="term" value="F:isomerase activity"/>
    <property type="evidence" value="ECO:0007669"/>
    <property type="project" value="UniProtKB-KW"/>
</dbReference>
<dbReference type="PANTHER" id="PTHR32502:SF3">
    <property type="entry name" value="D-GALACTOSAMINE-6-PHOSPHATE DEAMINASE AGAS-RELATED"/>
    <property type="match status" value="1"/>
</dbReference>
<protein>
    <submittedName>
        <fullName evidence="3">Tagatose-6-phosphate ketose/aldose isomerase</fullName>
    </submittedName>
</protein>
<gene>
    <name evidence="3" type="ORF">SAMN04489747_3956</name>
</gene>
<evidence type="ECO:0000256" key="1">
    <source>
        <dbReference type="ARBA" id="ARBA00022737"/>
    </source>
</evidence>
<dbReference type="InterPro" id="IPR050303">
    <property type="entry name" value="GatZ_KbaZ_carbometab"/>
</dbReference>
<organism evidence="3 4">
    <name type="scientific">Auraticoccus monumenti</name>
    <dbReference type="NCBI Taxonomy" id="675864"/>
    <lineage>
        <taxon>Bacteria</taxon>
        <taxon>Bacillati</taxon>
        <taxon>Actinomycetota</taxon>
        <taxon>Actinomycetes</taxon>
        <taxon>Propionibacteriales</taxon>
        <taxon>Propionibacteriaceae</taxon>
        <taxon>Auraticoccus</taxon>
    </lineage>
</organism>
<keyword evidence="3" id="KW-0413">Isomerase</keyword>
<dbReference type="InterPro" id="IPR001347">
    <property type="entry name" value="SIS_dom"/>
</dbReference>
<evidence type="ECO:0000259" key="2">
    <source>
        <dbReference type="PROSITE" id="PS51464"/>
    </source>
</evidence>
<feature type="domain" description="SIS" evidence="2">
    <location>
        <begin position="208"/>
        <end position="356"/>
    </location>
</feature>
<dbReference type="PANTHER" id="PTHR32502">
    <property type="entry name" value="N-ACETYLGALACTOSAMINE PERMEASE II COMPONENT-RELATED"/>
    <property type="match status" value="1"/>
</dbReference>